<comment type="caution">
    <text evidence="2">The sequence shown here is derived from an EMBL/GenBank/DDBJ whole genome shotgun (WGS) entry which is preliminary data.</text>
</comment>
<dbReference type="AlphaFoldDB" id="A0A917XDG0"/>
<feature type="region of interest" description="Disordered" evidence="1">
    <location>
        <begin position="34"/>
        <end position="57"/>
    </location>
</feature>
<proteinExistence type="predicted"/>
<sequence length="184" mass="19032">MDWLMAAGVGVAGGATMEAVDVIKSVKWHRTMPWNVQPDTIDPPRRQPDMRPGEEQLPAPGWQGYCVATVLRLFVSGAPTGVLAATYTHSVNPLVAYMVGLGALSVVQQLASLVPLAVKNAGRAALGGMAEEAQQQAAQPYPNGHGQANGVPELTQPRGSTTHVPQPGTGITAPQGPADAGGQV</sequence>
<dbReference type="EMBL" id="BMML01000008">
    <property type="protein sequence ID" value="GGN12228.1"/>
    <property type="molecule type" value="Genomic_DNA"/>
</dbReference>
<dbReference type="RefSeq" id="WP_189264023.1">
    <property type="nucleotide sequence ID" value="NZ_BMML01000008.1"/>
</dbReference>
<evidence type="ECO:0000256" key="1">
    <source>
        <dbReference type="SAM" id="MobiDB-lite"/>
    </source>
</evidence>
<reference evidence="2" key="2">
    <citation type="submission" date="2020-09" db="EMBL/GenBank/DDBJ databases">
        <authorList>
            <person name="Sun Q."/>
            <person name="Zhou Y."/>
        </authorList>
    </citation>
    <scope>NUCLEOTIDE SEQUENCE</scope>
    <source>
        <strain evidence="2">CGMCC 4.7110</strain>
    </source>
</reference>
<feature type="compositionally biased region" description="Basic and acidic residues" evidence="1">
    <location>
        <begin position="42"/>
        <end position="54"/>
    </location>
</feature>
<evidence type="ECO:0000313" key="2">
    <source>
        <dbReference type="EMBL" id="GGN12228.1"/>
    </source>
</evidence>
<evidence type="ECO:0000313" key="3">
    <source>
        <dbReference type="Proteomes" id="UP000653411"/>
    </source>
</evidence>
<feature type="region of interest" description="Disordered" evidence="1">
    <location>
        <begin position="131"/>
        <end position="184"/>
    </location>
</feature>
<dbReference type="Proteomes" id="UP000653411">
    <property type="component" value="Unassembled WGS sequence"/>
</dbReference>
<reference evidence="2" key="1">
    <citation type="journal article" date="2014" name="Int. J. Syst. Evol. Microbiol.">
        <title>Complete genome sequence of Corynebacterium casei LMG S-19264T (=DSM 44701T), isolated from a smear-ripened cheese.</title>
        <authorList>
            <consortium name="US DOE Joint Genome Institute (JGI-PGF)"/>
            <person name="Walter F."/>
            <person name="Albersmeier A."/>
            <person name="Kalinowski J."/>
            <person name="Ruckert C."/>
        </authorList>
    </citation>
    <scope>NUCLEOTIDE SEQUENCE</scope>
    <source>
        <strain evidence="2">CGMCC 4.7110</strain>
    </source>
</reference>
<organism evidence="2 3">
    <name type="scientific">Streptomyces fuscichromogenes</name>
    <dbReference type="NCBI Taxonomy" id="1324013"/>
    <lineage>
        <taxon>Bacteria</taxon>
        <taxon>Bacillati</taxon>
        <taxon>Actinomycetota</taxon>
        <taxon>Actinomycetes</taxon>
        <taxon>Kitasatosporales</taxon>
        <taxon>Streptomycetaceae</taxon>
        <taxon>Streptomyces</taxon>
    </lineage>
</organism>
<keyword evidence="3" id="KW-1185">Reference proteome</keyword>
<name>A0A917XDG0_9ACTN</name>
<gene>
    <name evidence="2" type="ORF">GCM10011578_038920</name>
</gene>
<protein>
    <submittedName>
        <fullName evidence="2">Uncharacterized protein</fullName>
    </submittedName>
</protein>
<accession>A0A917XDG0</accession>